<accession>A0AAJ2U662</accession>
<dbReference type="GO" id="GO:0009330">
    <property type="term" value="C:DNA topoisomerase type II (double strand cut, ATP-hydrolyzing) complex"/>
    <property type="evidence" value="ECO:0007669"/>
    <property type="project" value="TreeGrafter"/>
</dbReference>
<dbReference type="EMBL" id="JAWJAY010001509">
    <property type="protein sequence ID" value="MDV2888465.1"/>
    <property type="molecule type" value="Genomic_DNA"/>
</dbReference>
<dbReference type="AlphaFoldDB" id="A0AAJ2U662"/>
<dbReference type="PANTHER" id="PTHR43493:SF5">
    <property type="entry name" value="DNA GYRASE SUBUNIT A, CHLOROPLASTIC_MITOCHONDRIAL"/>
    <property type="match status" value="1"/>
</dbReference>
<proteinExistence type="predicted"/>
<dbReference type="PANTHER" id="PTHR43493">
    <property type="entry name" value="DNA GYRASE/TOPOISOMERASE SUBUNIT A"/>
    <property type="match status" value="1"/>
</dbReference>
<feature type="non-terminal residue" evidence="1">
    <location>
        <position position="1"/>
    </location>
</feature>
<dbReference type="InterPro" id="IPR035516">
    <property type="entry name" value="Gyrase/topoIV_suA_C"/>
</dbReference>
<evidence type="ECO:0000313" key="2">
    <source>
        <dbReference type="Proteomes" id="UP001285636"/>
    </source>
</evidence>
<comment type="caution">
    <text evidence="1">The sequence shown here is derived from an EMBL/GenBank/DDBJ whole genome shotgun (WGS) entry which is preliminary data.</text>
</comment>
<organism evidence="1 2">
    <name type="scientific">Alkalihalophilus pseudofirmus</name>
    <name type="common">Bacillus pseudofirmus</name>
    <dbReference type="NCBI Taxonomy" id="79885"/>
    <lineage>
        <taxon>Bacteria</taxon>
        <taxon>Bacillati</taxon>
        <taxon>Bacillota</taxon>
        <taxon>Bacilli</taxon>
        <taxon>Bacillales</taxon>
        <taxon>Bacillaceae</taxon>
        <taxon>Alkalihalophilus</taxon>
    </lineage>
</organism>
<dbReference type="Gene3D" id="2.120.10.90">
    <property type="entry name" value="DNA gyrase/topoisomerase IV, subunit A, C-terminal"/>
    <property type="match status" value="1"/>
</dbReference>
<dbReference type="GO" id="GO:0003677">
    <property type="term" value="F:DNA binding"/>
    <property type="evidence" value="ECO:0007669"/>
    <property type="project" value="InterPro"/>
</dbReference>
<protein>
    <submittedName>
        <fullName evidence="1">DNA gyrase C-terminal beta-propeller domain-containing protein</fullName>
    </submittedName>
</protein>
<dbReference type="RefSeq" id="WP_323468367.1">
    <property type="nucleotide sequence ID" value="NZ_JAWJAY010001509.1"/>
</dbReference>
<dbReference type="InterPro" id="IPR050220">
    <property type="entry name" value="Type_II_DNA_Topoisomerases"/>
</dbReference>
<dbReference type="GO" id="GO:0006265">
    <property type="term" value="P:DNA topological change"/>
    <property type="evidence" value="ECO:0007669"/>
    <property type="project" value="InterPro"/>
</dbReference>
<evidence type="ECO:0000313" key="1">
    <source>
        <dbReference type="EMBL" id="MDV2888465.1"/>
    </source>
</evidence>
<dbReference type="Pfam" id="PF03989">
    <property type="entry name" value="DNA_gyraseA_C"/>
    <property type="match status" value="1"/>
</dbReference>
<feature type="non-terminal residue" evidence="1">
    <location>
        <position position="79"/>
    </location>
</feature>
<dbReference type="GO" id="GO:0005524">
    <property type="term" value="F:ATP binding"/>
    <property type="evidence" value="ECO:0007669"/>
    <property type="project" value="InterPro"/>
</dbReference>
<dbReference type="Proteomes" id="UP001285636">
    <property type="component" value="Unassembled WGS sequence"/>
</dbReference>
<dbReference type="InterPro" id="IPR006691">
    <property type="entry name" value="GyrA/parC_rep"/>
</dbReference>
<dbReference type="GO" id="GO:0005737">
    <property type="term" value="C:cytoplasm"/>
    <property type="evidence" value="ECO:0007669"/>
    <property type="project" value="TreeGrafter"/>
</dbReference>
<dbReference type="GO" id="GO:0003918">
    <property type="term" value="F:DNA topoisomerase type II (double strand cut, ATP-hydrolyzing) activity"/>
    <property type="evidence" value="ECO:0007669"/>
    <property type="project" value="TreeGrafter"/>
</dbReference>
<gene>
    <name evidence="1" type="ORF">RYX45_25220</name>
</gene>
<sequence>VENDEWVNAVITVREFVDDWYLFFTTKKGLSKRTTLEQFANIRRGGLRAINLREDDELISVRLTDGEKQIMIGTKDGSL</sequence>
<name>A0AAJ2U662_ALKPS</name>
<reference evidence="1" key="1">
    <citation type="submission" date="2023-10" db="EMBL/GenBank/DDBJ databases">
        <title>Screening of Alkalihalophilus pseudofirmusBZ-TG-HK211 and Its Alleviation of Salt Stress on Rapeseed Growth.</title>
        <authorList>
            <person name="Zhao B."/>
            <person name="Guo T."/>
        </authorList>
    </citation>
    <scope>NUCLEOTIDE SEQUENCE</scope>
    <source>
        <strain evidence="1">BZ-TG-HK211</strain>
    </source>
</reference>
<dbReference type="SUPFAM" id="SSF101904">
    <property type="entry name" value="GyrA/ParC C-terminal domain-like"/>
    <property type="match status" value="1"/>
</dbReference>